<dbReference type="EC" id="4.2.3.5" evidence="3 7"/>
<evidence type="ECO:0000313" key="9">
    <source>
        <dbReference type="EMBL" id="HJA98915.1"/>
    </source>
</evidence>
<comment type="similarity">
    <text evidence="2 7 8">Belongs to the chorismate synthase family.</text>
</comment>
<dbReference type="SUPFAM" id="SSF103263">
    <property type="entry name" value="Chorismate synthase, AroC"/>
    <property type="match status" value="1"/>
</dbReference>
<keyword evidence="7" id="KW-0285">Flavoprotein</keyword>
<dbReference type="AlphaFoldDB" id="A0A9D2RI17"/>
<feature type="binding site" evidence="7">
    <location>
        <position position="46"/>
    </location>
    <ligand>
        <name>NADP(+)</name>
        <dbReference type="ChEBI" id="CHEBI:58349"/>
    </ligand>
</feature>
<comment type="subunit">
    <text evidence="7">Homotetramer.</text>
</comment>
<dbReference type="CDD" id="cd07304">
    <property type="entry name" value="Chorismate_synthase"/>
    <property type="match status" value="1"/>
</dbReference>
<feature type="binding site" evidence="7">
    <location>
        <begin position="284"/>
        <end position="288"/>
    </location>
    <ligand>
        <name>FMN</name>
        <dbReference type="ChEBI" id="CHEBI:58210"/>
    </ligand>
</feature>
<dbReference type="Pfam" id="PF01264">
    <property type="entry name" value="Chorismate_synt"/>
    <property type="match status" value="1"/>
</dbReference>
<organism evidence="9 10">
    <name type="scientific">Candidatus Alistipes avicola</name>
    <dbReference type="NCBI Taxonomy" id="2838432"/>
    <lineage>
        <taxon>Bacteria</taxon>
        <taxon>Pseudomonadati</taxon>
        <taxon>Bacteroidota</taxon>
        <taxon>Bacteroidia</taxon>
        <taxon>Bacteroidales</taxon>
        <taxon>Rikenellaceae</taxon>
        <taxon>Alistipes</taxon>
    </lineage>
</organism>
<evidence type="ECO:0000256" key="4">
    <source>
        <dbReference type="ARBA" id="ARBA00022605"/>
    </source>
</evidence>
<keyword evidence="4 7" id="KW-0028">Amino-acid biosynthesis</keyword>
<dbReference type="Gene3D" id="3.60.150.10">
    <property type="entry name" value="Chorismate synthase AroC"/>
    <property type="match status" value="1"/>
</dbReference>
<keyword evidence="7" id="KW-0288">FMN</keyword>
<dbReference type="InterPro" id="IPR020541">
    <property type="entry name" value="Chorismate_synthase_CS"/>
</dbReference>
<evidence type="ECO:0000256" key="8">
    <source>
        <dbReference type="RuleBase" id="RU000605"/>
    </source>
</evidence>
<dbReference type="PROSITE" id="PS00787">
    <property type="entry name" value="CHORISMATE_SYNTHASE_1"/>
    <property type="match status" value="1"/>
</dbReference>
<dbReference type="PANTHER" id="PTHR21085:SF0">
    <property type="entry name" value="CHORISMATE SYNTHASE"/>
    <property type="match status" value="1"/>
</dbReference>
<evidence type="ECO:0000256" key="7">
    <source>
        <dbReference type="HAMAP-Rule" id="MF_00300"/>
    </source>
</evidence>
<feature type="binding site" evidence="7">
    <location>
        <position position="269"/>
    </location>
    <ligand>
        <name>FMN</name>
        <dbReference type="ChEBI" id="CHEBI:58210"/>
    </ligand>
</feature>
<protein>
    <recommendedName>
        <fullName evidence="3 7">Chorismate synthase</fullName>
        <shortName evidence="7">CS</shortName>
        <ecNumber evidence="3 7">4.2.3.5</ecNumber>
    </recommendedName>
    <alternativeName>
        <fullName evidence="7">5-enolpyruvylshikimate-3-phosphate phospholyase</fullName>
    </alternativeName>
</protein>
<dbReference type="NCBIfam" id="TIGR00033">
    <property type="entry name" value="aroC"/>
    <property type="match status" value="1"/>
</dbReference>
<comment type="caution">
    <text evidence="9">The sequence shown here is derived from an EMBL/GenBank/DDBJ whole genome shotgun (WGS) entry which is preliminary data.</text>
</comment>
<feature type="binding site" evidence="7">
    <location>
        <position position="311"/>
    </location>
    <ligand>
        <name>FMN</name>
        <dbReference type="ChEBI" id="CHEBI:58210"/>
    </ligand>
</feature>
<reference evidence="9" key="2">
    <citation type="submission" date="2021-04" db="EMBL/GenBank/DDBJ databases">
        <authorList>
            <person name="Gilroy R."/>
        </authorList>
    </citation>
    <scope>NUCLEOTIDE SEQUENCE</scope>
    <source>
        <strain evidence="9">CHK169-11906</strain>
    </source>
</reference>
<comment type="pathway">
    <text evidence="1 7 8">Metabolic intermediate biosynthesis; chorismate biosynthesis; chorismate from D-erythrose 4-phosphate and phosphoenolpyruvate: step 7/7.</text>
</comment>
<keyword evidence="7" id="KW-0274">FAD</keyword>
<name>A0A9D2RI17_9BACT</name>
<dbReference type="PANTHER" id="PTHR21085">
    <property type="entry name" value="CHORISMATE SYNTHASE"/>
    <property type="match status" value="1"/>
</dbReference>
<evidence type="ECO:0000256" key="3">
    <source>
        <dbReference type="ARBA" id="ARBA00013036"/>
    </source>
</evidence>
<dbReference type="HAMAP" id="MF_00300">
    <property type="entry name" value="Chorismate_synth"/>
    <property type="match status" value="1"/>
</dbReference>
<dbReference type="InterPro" id="IPR035904">
    <property type="entry name" value="Chorismate_synth_AroC_sf"/>
</dbReference>
<keyword evidence="6 7" id="KW-0456">Lyase</keyword>
<dbReference type="GO" id="GO:0005829">
    <property type="term" value="C:cytosol"/>
    <property type="evidence" value="ECO:0007669"/>
    <property type="project" value="TreeGrafter"/>
</dbReference>
<comment type="cofactor">
    <cofactor evidence="7 8">
        <name>FMNH2</name>
        <dbReference type="ChEBI" id="CHEBI:57618"/>
    </cofactor>
    <text evidence="7 8">Reduced FMN (FMNH(2)).</text>
</comment>
<dbReference type="GO" id="GO:0010181">
    <property type="term" value="F:FMN binding"/>
    <property type="evidence" value="ECO:0007669"/>
    <property type="project" value="TreeGrafter"/>
</dbReference>
<dbReference type="GO" id="GO:0008652">
    <property type="term" value="P:amino acid biosynthetic process"/>
    <property type="evidence" value="ECO:0007669"/>
    <property type="project" value="UniProtKB-KW"/>
</dbReference>
<evidence type="ECO:0000256" key="1">
    <source>
        <dbReference type="ARBA" id="ARBA00005044"/>
    </source>
</evidence>
<accession>A0A9D2RI17</accession>
<proteinExistence type="inferred from homology"/>
<evidence type="ECO:0000256" key="5">
    <source>
        <dbReference type="ARBA" id="ARBA00023141"/>
    </source>
</evidence>
<gene>
    <name evidence="7 9" type="primary">aroC</name>
    <name evidence="9" type="ORF">H9779_04875</name>
</gene>
<comment type="caution">
    <text evidence="7">Lacks conserved residue(s) required for the propagation of feature annotation.</text>
</comment>
<evidence type="ECO:0000256" key="2">
    <source>
        <dbReference type="ARBA" id="ARBA00008014"/>
    </source>
</evidence>
<dbReference type="Proteomes" id="UP000824259">
    <property type="component" value="Unassembled WGS sequence"/>
</dbReference>
<evidence type="ECO:0000313" key="10">
    <source>
        <dbReference type="Proteomes" id="UP000824259"/>
    </source>
</evidence>
<dbReference type="GO" id="GO:0009073">
    <property type="term" value="P:aromatic amino acid family biosynthetic process"/>
    <property type="evidence" value="ECO:0007669"/>
    <property type="project" value="UniProtKB-KW"/>
</dbReference>
<feature type="binding site" evidence="7">
    <location>
        <position position="51"/>
    </location>
    <ligand>
        <name>NADP(+)</name>
        <dbReference type="ChEBI" id="CHEBI:58349"/>
    </ligand>
</feature>
<sequence>MNRYGTNFRISLFGESHGILIGVVLDGVPAGIPLTEADFLPDLARRKSGARGTTPRKEDDLPEIVSGLCDGHTTGAPLTIVFRNNNTHSGDYASFRDIPRPGHSDFVAGVKYHAFNDIRGGGHFSGRLTLCLVAAGVVAKKLLGQIRIESRITALGGIPAPTSKPTPADGQITGYEPWDTLLEEVIRANDSIGGVIECTCTNVPIGLGEPFFDSLESQLAHLAFSIPATRGIEFGDGFRAASMRGSQHNDCFTDREGHTLTNGAGGINGGISNGNPIVFRIAVKPTSSISCEQTSFNFTTGQMETFRVKGRHDACIALRCPVIVEAIAAIALADNLSANYR</sequence>
<keyword evidence="7" id="KW-0521">NADP</keyword>
<dbReference type="InterPro" id="IPR000453">
    <property type="entry name" value="Chorismate_synth"/>
</dbReference>
<comment type="catalytic activity">
    <reaction evidence="7 8">
        <text>5-O-(1-carboxyvinyl)-3-phosphoshikimate = chorismate + phosphate</text>
        <dbReference type="Rhea" id="RHEA:21020"/>
        <dbReference type="ChEBI" id="CHEBI:29748"/>
        <dbReference type="ChEBI" id="CHEBI:43474"/>
        <dbReference type="ChEBI" id="CHEBI:57701"/>
        <dbReference type="EC" id="4.2.3.5"/>
    </reaction>
</comment>
<dbReference type="PIRSF" id="PIRSF001456">
    <property type="entry name" value="Chorismate_synth"/>
    <property type="match status" value="1"/>
</dbReference>
<dbReference type="NCBIfam" id="NF003793">
    <property type="entry name" value="PRK05382.1"/>
    <property type="match status" value="1"/>
</dbReference>
<keyword evidence="5 7" id="KW-0057">Aromatic amino acid biosynthesis</keyword>
<evidence type="ECO:0000256" key="6">
    <source>
        <dbReference type="ARBA" id="ARBA00023239"/>
    </source>
</evidence>
<dbReference type="EMBL" id="DWYR01000012">
    <property type="protein sequence ID" value="HJA98915.1"/>
    <property type="molecule type" value="Genomic_DNA"/>
</dbReference>
<dbReference type="PROSITE" id="PS00788">
    <property type="entry name" value="CHORISMATE_SYNTHASE_2"/>
    <property type="match status" value="1"/>
</dbReference>
<comment type="function">
    <text evidence="7">Catalyzes the anti-1,4-elimination of the C-3 phosphate and the C-6 proR hydrogen from 5-enolpyruvylshikimate-3-phosphate (EPSP) to yield chorismate, which is the branch point compound that serves as the starting substrate for the three terminal pathways of aromatic amino acid biosynthesis. This reaction introduces a second double bond into the aromatic ring system.</text>
</comment>
<feature type="binding site" evidence="7">
    <location>
        <begin position="123"/>
        <end position="125"/>
    </location>
    <ligand>
        <name>FMN</name>
        <dbReference type="ChEBI" id="CHEBI:58210"/>
    </ligand>
</feature>
<reference evidence="9" key="1">
    <citation type="journal article" date="2021" name="PeerJ">
        <title>Extensive microbial diversity within the chicken gut microbiome revealed by metagenomics and culture.</title>
        <authorList>
            <person name="Gilroy R."/>
            <person name="Ravi A."/>
            <person name="Getino M."/>
            <person name="Pursley I."/>
            <person name="Horton D.L."/>
            <person name="Alikhan N.F."/>
            <person name="Baker D."/>
            <person name="Gharbi K."/>
            <person name="Hall N."/>
            <person name="Watson M."/>
            <person name="Adriaenssens E.M."/>
            <person name="Foster-Nyarko E."/>
            <person name="Jarju S."/>
            <person name="Secka A."/>
            <person name="Antonio M."/>
            <person name="Oren A."/>
            <person name="Chaudhuri R.R."/>
            <person name="La Ragione R."/>
            <person name="Hildebrand F."/>
            <person name="Pallen M.J."/>
        </authorList>
    </citation>
    <scope>NUCLEOTIDE SEQUENCE</scope>
    <source>
        <strain evidence="9">CHK169-11906</strain>
    </source>
</reference>
<dbReference type="GO" id="GO:0004107">
    <property type="term" value="F:chorismate synthase activity"/>
    <property type="evidence" value="ECO:0007669"/>
    <property type="project" value="UniProtKB-UniRule"/>
</dbReference>
<dbReference type="GO" id="GO:0009423">
    <property type="term" value="P:chorismate biosynthetic process"/>
    <property type="evidence" value="ECO:0007669"/>
    <property type="project" value="UniProtKB-UniRule"/>
</dbReference>